<dbReference type="PANTHER" id="PTHR24287:SF1">
    <property type="entry name" value="P450, PUTATIVE (EUROFUNG)-RELATED"/>
    <property type="match status" value="1"/>
</dbReference>
<dbReference type="InterPro" id="IPR001128">
    <property type="entry name" value="Cyt_P450"/>
</dbReference>
<dbReference type="GO" id="GO:0016712">
    <property type="term" value="F:oxidoreductase activity, acting on paired donors, with incorporation or reduction of molecular oxygen, reduced flavin or flavoprotein as one donor, and incorporation of one atom of oxygen"/>
    <property type="evidence" value="ECO:0007669"/>
    <property type="project" value="InterPro"/>
</dbReference>
<dbReference type="InterPro" id="IPR047146">
    <property type="entry name" value="Cyt_P450_E_CYP52_fungi"/>
</dbReference>
<gene>
    <name evidence="10" type="ORF">K469DRAFT_624992</name>
</gene>
<dbReference type="PROSITE" id="PS00086">
    <property type="entry name" value="CYTOCHROME_P450"/>
    <property type="match status" value="1"/>
</dbReference>
<evidence type="ECO:0000256" key="6">
    <source>
        <dbReference type="ARBA" id="ARBA00023004"/>
    </source>
</evidence>
<proteinExistence type="inferred from homology"/>
<keyword evidence="5 9" id="KW-0560">Oxidoreductase</keyword>
<evidence type="ECO:0000256" key="8">
    <source>
        <dbReference type="PIRSR" id="PIRSR602402-1"/>
    </source>
</evidence>
<protein>
    <submittedName>
        <fullName evidence="10">Cytochrome P450 alkane hydroxylase-like protein</fullName>
    </submittedName>
</protein>
<evidence type="ECO:0000256" key="1">
    <source>
        <dbReference type="ARBA" id="ARBA00001971"/>
    </source>
</evidence>
<keyword evidence="4 8" id="KW-0479">Metal-binding</keyword>
<dbReference type="InterPro" id="IPR002402">
    <property type="entry name" value="Cyt_P450_E_grp-II"/>
</dbReference>
<evidence type="ECO:0000256" key="4">
    <source>
        <dbReference type="ARBA" id="ARBA00022723"/>
    </source>
</evidence>
<evidence type="ECO:0000256" key="9">
    <source>
        <dbReference type="RuleBase" id="RU000461"/>
    </source>
</evidence>
<keyword evidence="11" id="KW-1185">Reference proteome</keyword>
<accession>A0A6A6EE81</accession>
<dbReference type="OrthoDB" id="1470350at2759"/>
<dbReference type="PRINTS" id="PR01239">
    <property type="entry name" value="EP450IICYP52"/>
</dbReference>
<dbReference type="GO" id="GO:0005506">
    <property type="term" value="F:iron ion binding"/>
    <property type="evidence" value="ECO:0007669"/>
    <property type="project" value="InterPro"/>
</dbReference>
<evidence type="ECO:0000256" key="7">
    <source>
        <dbReference type="ARBA" id="ARBA00023033"/>
    </source>
</evidence>
<dbReference type="Gene3D" id="1.10.630.10">
    <property type="entry name" value="Cytochrome P450"/>
    <property type="match status" value="1"/>
</dbReference>
<dbReference type="GO" id="GO:0020037">
    <property type="term" value="F:heme binding"/>
    <property type="evidence" value="ECO:0007669"/>
    <property type="project" value="InterPro"/>
</dbReference>
<sequence length="504" mass="57288">MNLLISLTLASLVLFILQFYIRCIQRSYSLKKAYARHGCASPKNLPSKDPIFGLDTVVENVKTMKNHCRMRAIQTQARNYGHTFQSFPFGRRTLTTTSARNIQTVLSLEHEKFGVRPIRGPAEAMTGPGIISNDGKVWEHARAMIRPAFTRAQIADRELFDAHIERFFSLLPTDGTAVDLQPLFDRLILDASSEFIFGESFGSLLPSCPIDSQKFLDSFNNAQKGVGIRVLLGNMRFLMRDRNFSESCKLIQDYTQKHIDRALQQPQQQKKSEEDSAISQRKCILVYELAKETSDRSLLCNQLLNVFFAGRDTPAVALTNIFFLLARHPEVWKKCRGEIQGLQKEDLTFERLKSLRYIQHVINEAMRLYPPVAAQTRGCVAPAILPTGGGPDGSRPIHVQSGDTVIINFFTLHRDSKMFAPDPEVFRPERWIDARPTWEFLPFGGGARHCPAQQLALFWVAYTLVRMLLIFREIRNEDPVEDFVENMKLNMESLNGAKVSFVSV</sequence>
<dbReference type="Pfam" id="PF00067">
    <property type="entry name" value="p450"/>
    <property type="match status" value="1"/>
</dbReference>
<dbReference type="SUPFAM" id="SSF48264">
    <property type="entry name" value="Cytochrome P450"/>
    <property type="match status" value="1"/>
</dbReference>
<dbReference type="AlphaFoldDB" id="A0A6A6EE81"/>
<name>A0A6A6EE81_9PEZI</name>
<comment type="cofactor">
    <cofactor evidence="1 8">
        <name>heme</name>
        <dbReference type="ChEBI" id="CHEBI:30413"/>
    </cofactor>
</comment>
<dbReference type="EMBL" id="ML994619">
    <property type="protein sequence ID" value="KAF2190337.1"/>
    <property type="molecule type" value="Genomic_DNA"/>
</dbReference>
<keyword evidence="6 8" id="KW-0408">Iron</keyword>
<dbReference type="PRINTS" id="PR00385">
    <property type="entry name" value="P450"/>
</dbReference>
<keyword evidence="7 9" id="KW-0503">Monooxygenase</keyword>
<feature type="binding site" description="axial binding residue" evidence="8">
    <location>
        <position position="450"/>
    </location>
    <ligand>
        <name>heme</name>
        <dbReference type="ChEBI" id="CHEBI:30413"/>
    </ligand>
    <ligandPart>
        <name>Fe</name>
        <dbReference type="ChEBI" id="CHEBI:18248"/>
    </ligandPart>
</feature>
<evidence type="ECO:0000256" key="2">
    <source>
        <dbReference type="ARBA" id="ARBA00010617"/>
    </source>
</evidence>
<organism evidence="10 11">
    <name type="scientific">Zopfia rhizophila CBS 207.26</name>
    <dbReference type="NCBI Taxonomy" id="1314779"/>
    <lineage>
        <taxon>Eukaryota</taxon>
        <taxon>Fungi</taxon>
        <taxon>Dikarya</taxon>
        <taxon>Ascomycota</taxon>
        <taxon>Pezizomycotina</taxon>
        <taxon>Dothideomycetes</taxon>
        <taxon>Dothideomycetes incertae sedis</taxon>
        <taxon>Zopfiaceae</taxon>
        <taxon>Zopfia</taxon>
    </lineage>
</organism>
<dbReference type="CDD" id="cd11063">
    <property type="entry name" value="CYP52"/>
    <property type="match status" value="1"/>
</dbReference>
<dbReference type="InterPro" id="IPR002974">
    <property type="entry name" value="Cyt_P450_E_CYP52_ascomycetes"/>
</dbReference>
<reference evidence="10" key="1">
    <citation type="journal article" date="2020" name="Stud. Mycol.">
        <title>101 Dothideomycetes genomes: a test case for predicting lifestyles and emergence of pathogens.</title>
        <authorList>
            <person name="Haridas S."/>
            <person name="Albert R."/>
            <person name="Binder M."/>
            <person name="Bloem J."/>
            <person name="Labutti K."/>
            <person name="Salamov A."/>
            <person name="Andreopoulos B."/>
            <person name="Baker S."/>
            <person name="Barry K."/>
            <person name="Bills G."/>
            <person name="Bluhm B."/>
            <person name="Cannon C."/>
            <person name="Castanera R."/>
            <person name="Culley D."/>
            <person name="Daum C."/>
            <person name="Ezra D."/>
            <person name="Gonzalez J."/>
            <person name="Henrissat B."/>
            <person name="Kuo A."/>
            <person name="Liang C."/>
            <person name="Lipzen A."/>
            <person name="Lutzoni F."/>
            <person name="Magnuson J."/>
            <person name="Mondo S."/>
            <person name="Nolan M."/>
            <person name="Ohm R."/>
            <person name="Pangilinan J."/>
            <person name="Park H.-J."/>
            <person name="Ramirez L."/>
            <person name="Alfaro M."/>
            <person name="Sun H."/>
            <person name="Tritt A."/>
            <person name="Yoshinaga Y."/>
            <person name="Zwiers L.-H."/>
            <person name="Turgeon B."/>
            <person name="Goodwin S."/>
            <person name="Spatafora J."/>
            <person name="Crous P."/>
            <person name="Grigoriev I."/>
        </authorList>
    </citation>
    <scope>NUCLEOTIDE SEQUENCE</scope>
    <source>
        <strain evidence="10">CBS 207.26</strain>
    </source>
</reference>
<evidence type="ECO:0000313" key="11">
    <source>
        <dbReference type="Proteomes" id="UP000800200"/>
    </source>
</evidence>
<comment type="similarity">
    <text evidence="2 9">Belongs to the cytochrome P450 family.</text>
</comment>
<dbReference type="InterPro" id="IPR036396">
    <property type="entry name" value="Cyt_P450_sf"/>
</dbReference>
<keyword evidence="3 8" id="KW-0349">Heme</keyword>
<evidence type="ECO:0000256" key="3">
    <source>
        <dbReference type="ARBA" id="ARBA00022617"/>
    </source>
</evidence>
<evidence type="ECO:0000313" key="10">
    <source>
        <dbReference type="EMBL" id="KAF2190337.1"/>
    </source>
</evidence>
<dbReference type="PRINTS" id="PR00464">
    <property type="entry name" value="EP450II"/>
</dbReference>
<evidence type="ECO:0000256" key="5">
    <source>
        <dbReference type="ARBA" id="ARBA00023002"/>
    </source>
</evidence>
<dbReference type="PANTHER" id="PTHR24287">
    <property type="entry name" value="P450, PUTATIVE (EUROFUNG)-RELATED"/>
    <property type="match status" value="1"/>
</dbReference>
<dbReference type="Proteomes" id="UP000800200">
    <property type="component" value="Unassembled WGS sequence"/>
</dbReference>
<dbReference type="InterPro" id="IPR017972">
    <property type="entry name" value="Cyt_P450_CS"/>
</dbReference>